<feature type="transmembrane region" description="Helical" evidence="1">
    <location>
        <begin position="78"/>
        <end position="100"/>
    </location>
</feature>
<protein>
    <submittedName>
        <fullName evidence="2">Uncharacterized conserved protein, DUF983 family</fullName>
    </submittedName>
</protein>
<feature type="transmembrane region" description="Helical" evidence="1">
    <location>
        <begin position="106"/>
        <end position="125"/>
    </location>
</feature>
<dbReference type="Proteomes" id="UP001157910">
    <property type="component" value="Unassembled WGS sequence"/>
</dbReference>
<organism evidence="2 3">
    <name type="scientific">Novosphingobium panipatense</name>
    <dbReference type="NCBI Taxonomy" id="428991"/>
    <lineage>
        <taxon>Bacteria</taxon>
        <taxon>Pseudomonadati</taxon>
        <taxon>Pseudomonadota</taxon>
        <taxon>Alphaproteobacteria</taxon>
        <taxon>Sphingomonadales</taxon>
        <taxon>Sphingomonadaceae</taxon>
        <taxon>Novosphingobium</taxon>
    </lineage>
</organism>
<reference evidence="2 3" key="1">
    <citation type="submission" date="2017-05" db="EMBL/GenBank/DDBJ databases">
        <authorList>
            <person name="Varghese N."/>
            <person name="Submissions S."/>
        </authorList>
    </citation>
    <scope>NUCLEOTIDE SEQUENCE [LARGE SCALE GENOMIC DNA]</scope>
    <source>
        <strain evidence="2 3">SM16</strain>
    </source>
</reference>
<keyword evidence="1" id="KW-0812">Transmembrane</keyword>
<dbReference type="Pfam" id="PF06170">
    <property type="entry name" value="DUF983"/>
    <property type="match status" value="1"/>
</dbReference>
<keyword evidence="3" id="KW-1185">Reference proteome</keyword>
<gene>
    <name evidence="2" type="ORF">SAMN06296065_105296</name>
</gene>
<name>A0ABY1QK90_9SPHN</name>
<keyword evidence="1" id="KW-1133">Transmembrane helix</keyword>
<sequence length="160" mass="17501">MSWRRGRMAAMVCGFTGPCPSCNRGTMNPASFSQAALRGIRGRCPRCGEGRLFRKWLKPQTQCSACALDLLPQRADDFPAYIAMIVTGHFMAPLIIALAVDYELGPVAMLAIAVPLAIVMMLGMLQPAKGGVIATQWWFGMHGFVRERLPEAPSQDESSR</sequence>
<comment type="caution">
    <text evidence="2">The sequence shown here is derived from an EMBL/GenBank/DDBJ whole genome shotgun (WGS) entry which is preliminary data.</text>
</comment>
<keyword evidence="1" id="KW-0472">Membrane</keyword>
<proteinExistence type="predicted"/>
<evidence type="ECO:0000313" key="2">
    <source>
        <dbReference type="EMBL" id="SMP70330.1"/>
    </source>
</evidence>
<evidence type="ECO:0000313" key="3">
    <source>
        <dbReference type="Proteomes" id="UP001157910"/>
    </source>
</evidence>
<dbReference type="InterPro" id="IPR009325">
    <property type="entry name" value="DUF983"/>
</dbReference>
<evidence type="ECO:0000256" key="1">
    <source>
        <dbReference type="SAM" id="Phobius"/>
    </source>
</evidence>
<dbReference type="EMBL" id="FXUI01000005">
    <property type="protein sequence ID" value="SMP70330.1"/>
    <property type="molecule type" value="Genomic_DNA"/>
</dbReference>
<accession>A0ABY1QK90</accession>